<protein>
    <recommendedName>
        <fullName evidence="3">GYF domain-containing protein</fullName>
    </recommendedName>
</protein>
<evidence type="ECO:0000313" key="4">
    <source>
        <dbReference type="EMBL" id="MBA2117647.1"/>
    </source>
</evidence>
<gene>
    <name evidence="4" type="ORF">HOV93_48480</name>
</gene>
<reference evidence="4 5" key="1">
    <citation type="submission" date="2020-05" db="EMBL/GenBank/DDBJ databases">
        <title>Bremerella alba sp. nov., a novel planctomycete isolated from the surface of the macroalga Fucus spiralis.</title>
        <authorList>
            <person name="Godinho O."/>
            <person name="Botelho R."/>
            <person name="Albuquerque L."/>
            <person name="Wiegand S."/>
            <person name="Da Costa M.S."/>
            <person name="Lobo-Da-Cunha A."/>
            <person name="Jogler C."/>
            <person name="Lage O.M."/>
        </authorList>
    </citation>
    <scope>NUCLEOTIDE SEQUENCE [LARGE SCALE GENOMIC DNA]</scope>
    <source>
        <strain evidence="4 5">FF15</strain>
    </source>
</reference>
<feature type="region of interest" description="Disordered" evidence="1">
    <location>
        <begin position="69"/>
        <end position="89"/>
    </location>
</feature>
<feature type="compositionally biased region" description="Polar residues" evidence="1">
    <location>
        <begin position="69"/>
        <end position="88"/>
    </location>
</feature>
<dbReference type="InterPro" id="IPR025640">
    <property type="entry name" value="GYF_2"/>
</dbReference>
<feature type="transmembrane region" description="Helical" evidence="2">
    <location>
        <begin position="232"/>
        <end position="252"/>
    </location>
</feature>
<dbReference type="AlphaFoldDB" id="A0A7V9A9N1"/>
<dbReference type="Proteomes" id="UP000551616">
    <property type="component" value="Unassembled WGS sequence"/>
</dbReference>
<evidence type="ECO:0000313" key="5">
    <source>
        <dbReference type="Proteomes" id="UP000551616"/>
    </source>
</evidence>
<name>A0A7V9A9N1_9BACT</name>
<proteinExistence type="predicted"/>
<dbReference type="EMBL" id="JABRWO010000017">
    <property type="protein sequence ID" value="MBA2117647.1"/>
    <property type="molecule type" value="Genomic_DNA"/>
</dbReference>
<keyword evidence="2" id="KW-0812">Transmembrane</keyword>
<feature type="domain" description="GYF" evidence="3">
    <location>
        <begin position="14"/>
        <end position="63"/>
    </location>
</feature>
<feature type="transmembrane region" description="Helical" evidence="2">
    <location>
        <begin position="258"/>
        <end position="273"/>
    </location>
</feature>
<sequence>MPSSSSSTQSELRWYYAVDDAHVGPVSATKFWQLAEEGVIKAETLVWCTGYTDWVPAKTIDGLFRSRPSRSSDSGFMGGSPSSAQLNPTPMKPPPMEGITAELDSTLLMQIAKSGILLGLLCIVFTRGCDQIDQARIDGLSAERSISEQEFEQREASELAPLQQTVDELQAKEFVSAEDKKQQQEAVEALRTAKVMMANERKRMESETWGPLRAEEARAASEKLAVQMFRRIAGLLGTTLTLLGLGIALFYGPPDQQLGIWIVLAVLIAAAYLA</sequence>
<dbReference type="RefSeq" id="WP_207399020.1">
    <property type="nucleotide sequence ID" value="NZ_JABRWO010000017.1"/>
</dbReference>
<keyword evidence="2" id="KW-0472">Membrane</keyword>
<keyword evidence="2" id="KW-1133">Transmembrane helix</keyword>
<evidence type="ECO:0000256" key="1">
    <source>
        <dbReference type="SAM" id="MobiDB-lite"/>
    </source>
</evidence>
<comment type="caution">
    <text evidence="4">The sequence shown here is derived from an EMBL/GenBank/DDBJ whole genome shotgun (WGS) entry which is preliminary data.</text>
</comment>
<organism evidence="4 5">
    <name type="scientific">Bremerella alba</name>
    <dbReference type="NCBI Taxonomy" id="980252"/>
    <lineage>
        <taxon>Bacteria</taxon>
        <taxon>Pseudomonadati</taxon>
        <taxon>Planctomycetota</taxon>
        <taxon>Planctomycetia</taxon>
        <taxon>Pirellulales</taxon>
        <taxon>Pirellulaceae</taxon>
        <taxon>Bremerella</taxon>
    </lineage>
</organism>
<keyword evidence="5" id="KW-1185">Reference proteome</keyword>
<dbReference type="Pfam" id="PF14237">
    <property type="entry name" value="GYF_2"/>
    <property type="match status" value="1"/>
</dbReference>
<evidence type="ECO:0000259" key="3">
    <source>
        <dbReference type="Pfam" id="PF14237"/>
    </source>
</evidence>
<accession>A0A7V9A9N1</accession>
<evidence type="ECO:0000256" key="2">
    <source>
        <dbReference type="SAM" id="Phobius"/>
    </source>
</evidence>